<evidence type="ECO:0000313" key="1">
    <source>
        <dbReference type="EMBL" id="CAK9321923.1"/>
    </source>
</evidence>
<gene>
    <name evidence="1" type="ORF">CITCOLO1_LOCUS14029</name>
</gene>
<organism evidence="1 2">
    <name type="scientific">Citrullus colocynthis</name>
    <name type="common">colocynth</name>
    <dbReference type="NCBI Taxonomy" id="252529"/>
    <lineage>
        <taxon>Eukaryota</taxon>
        <taxon>Viridiplantae</taxon>
        <taxon>Streptophyta</taxon>
        <taxon>Embryophyta</taxon>
        <taxon>Tracheophyta</taxon>
        <taxon>Spermatophyta</taxon>
        <taxon>Magnoliopsida</taxon>
        <taxon>eudicotyledons</taxon>
        <taxon>Gunneridae</taxon>
        <taxon>Pentapetalae</taxon>
        <taxon>rosids</taxon>
        <taxon>fabids</taxon>
        <taxon>Cucurbitales</taxon>
        <taxon>Cucurbitaceae</taxon>
        <taxon>Benincaseae</taxon>
        <taxon>Citrullus</taxon>
    </lineage>
</organism>
<dbReference type="Proteomes" id="UP001642487">
    <property type="component" value="Chromosome 5"/>
</dbReference>
<protein>
    <submittedName>
        <fullName evidence="1">Uncharacterized protein</fullName>
    </submittedName>
</protein>
<reference evidence="1 2" key="1">
    <citation type="submission" date="2024-03" db="EMBL/GenBank/DDBJ databases">
        <authorList>
            <person name="Gkanogiannis A."/>
            <person name="Becerra Lopez-Lavalle L."/>
        </authorList>
    </citation>
    <scope>NUCLEOTIDE SEQUENCE [LARGE SCALE GENOMIC DNA]</scope>
</reference>
<sequence>MSYMPYTQDTVYCYLHRIPKRWHTQCLAQRCGVAPENAMVQHHRAWAQRRVACVALALEVPKNNISSSSRWIAHGPCPDVATYSGYVINGYQYLKIAKGKLKMNQETQGASKEENVGTDLKAKCKARSRQSHQPRSFVGSISLDALKKVRRMLSRRLKKIVTVFDDDGACPNVKVVIDIAMGEDVTIPIPIKGKIETLNQAIDNFVTWRRDLMIVTKEKKDDITSRRIVYSSKYTDVKGTSKLLNKHAMN</sequence>
<proteinExistence type="predicted"/>
<accession>A0ABP0YRS2</accession>
<dbReference type="EMBL" id="OZ021739">
    <property type="protein sequence ID" value="CAK9321923.1"/>
    <property type="molecule type" value="Genomic_DNA"/>
</dbReference>
<keyword evidence="2" id="KW-1185">Reference proteome</keyword>
<name>A0ABP0YRS2_9ROSI</name>
<evidence type="ECO:0000313" key="2">
    <source>
        <dbReference type="Proteomes" id="UP001642487"/>
    </source>
</evidence>